<dbReference type="STRING" id="53406.SAMN05421553_3291"/>
<gene>
    <name evidence="1" type="ORF">SAMN05421553_3291</name>
</gene>
<reference evidence="2" key="1">
    <citation type="submission" date="2016-10" db="EMBL/GenBank/DDBJ databases">
        <authorList>
            <person name="Varghese N."/>
            <person name="Submissions S."/>
        </authorList>
    </citation>
    <scope>NUCLEOTIDE SEQUENCE [LARGE SCALE GENOMIC DNA]</scope>
    <source>
        <strain evidence="2">DSM 12111</strain>
    </source>
</reference>
<organism evidence="1 2">
    <name type="scientific">Pseudomonas anguilliseptica</name>
    <dbReference type="NCBI Taxonomy" id="53406"/>
    <lineage>
        <taxon>Bacteria</taxon>
        <taxon>Pseudomonadati</taxon>
        <taxon>Pseudomonadota</taxon>
        <taxon>Gammaproteobacteria</taxon>
        <taxon>Pseudomonadales</taxon>
        <taxon>Pseudomonadaceae</taxon>
        <taxon>Pseudomonas</taxon>
    </lineage>
</organism>
<dbReference type="EMBL" id="FNSC01000001">
    <property type="protein sequence ID" value="SED76948.1"/>
    <property type="molecule type" value="Genomic_DNA"/>
</dbReference>
<dbReference type="RefSeq" id="WP_167360386.1">
    <property type="nucleotide sequence ID" value="NZ_CP156749.1"/>
</dbReference>
<proteinExistence type="predicted"/>
<dbReference type="Proteomes" id="UP000242849">
    <property type="component" value="Unassembled WGS sequence"/>
</dbReference>
<sequence length="47" mass="5622">MMNLIKKLKQLCALPQKQRKAKETVQTVQWFEAELEQMYRDLDNPKG</sequence>
<evidence type="ECO:0000313" key="2">
    <source>
        <dbReference type="Proteomes" id="UP000242849"/>
    </source>
</evidence>
<protein>
    <submittedName>
        <fullName evidence="1">Uncharacterized protein</fullName>
    </submittedName>
</protein>
<dbReference type="AlphaFoldDB" id="A0A1H5DDS1"/>
<accession>A0A1H5DDS1</accession>
<keyword evidence="2" id="KW-1185">Reference proteome</keyword>
<name>A0A1H5DDS1_PSEAG</name>
<evidence type="ECO:0000313" key="1">
    <source>
        <dbReference type="EMBL" id="SED76948.1"/>
    </source>
</evidence>